<protein>
    <submittedName>
        <fullName evidence="1">Uncharacterized protein</fullName>
    </submittedName>
</protein>
<reference evidence="1" key="1">
    <citation type="submission" date="2014-11" db="EMBL/GenBank/DDBJ databases">
        <authorList>
            <person name="Amaro Gonzalez C."/>
        </authorList>
    </citation>
    <scope>NUCLEOTIDE SEQUENCE</scope>
</reference>
<organism evidence="1">
    <name type="scientific">Anguilla anguilla</name>
    <name type="common">European freshwater eel</name>
    <name type="synonym">Muraena anguilla</name>
    <dbReference type="NCBI Taxonomy" id="7936"/>
    <lineage>
        <taxon>Eukaryota</taxon>
        <taxon>Metazoa</taxon>
        <taxon>Chordata</taxon>
        <taxon>Craniata</taxon>
        <taxon>Vertebrata</taxon>
        <taxon>Euteleostomi</taxon>
        <taxon>Actinopterygii</taxon>
        <taxon>Neopterygii</taxon>
        <taxon>Teleostei</taxon>
        <taxon>Anguilliformes</taxon>
        <taxon>Anguillidae</taxon>
        <taxon>Anguilla</taxon>
    </lineage>
</organism>
<evidence type="ECO:0000313" key="1">
    <source>
        <dbReference type="EMBL" id="JAH16944.1"/>
    </source>
</evidence>
<dbReference type="EMBL" id="GBXM01095271">
    <property type="protein sequence ID" value="JAH13306.1"/>
    <property type="molecule type" value="Transcribed_RNA"/>
</dbReference>
<reference evidence="1" key="2">
    <citation type="journal article" date="2015" name="Fish Shellfish Immunol.">
        <title>Early steps in the European eel (Anguilla anguilla)-Vibrio vulnificus interaction in the gills: Role of the RtxA13 toxin.</title>
        <authorList>
            <person name="Callol A."/>
            <person name="Pajuelo D."/>
            <person name="Ebbesson L."/>
            <person name="Teles M."/>
            <person name="MacKenzie S."/>
            <person name="Amaro C."/>
        </authorList>
    </citation>
    <scope>NUCLEOTIDE SEQUENCE</scope>
</reference>
<dbReference type="EMBL" id="GBXM01091633">
    <property type="protein sequence ID" value="JAH16944.1"/>
    <property type="molecule type" value="Transcribed_RNA"/>
</dbReference>
<sequence length="52" mass="5831">MVFLPCGLTCSNNSVNGLDTWLEACSWQYCEFNTILYFSALFGCLTKGSYMS</sequence>
<name>A0A0E9QJJ7_ANGAN</name>
<accession>A0A0E9QJJ7</accession>
<proteinExistence type="predicted"/>
<dbReference type="AlphaFoldDB" id="A0A0E9QJJ7"/>